<dbReference type="EMBL" id="CP092869">
    <property type="protein sequence ID" value="UYV70308.1"/>
    <property type="molecule type" value="Genomic_DNA"/>
</dbReference>
<evidence type="ECO:0008006" key="3">
    <source>
        <dbReference type="Google" id="ProtNLM"/>
    </source>
</evidence>
<evidence type="ECO:0000313" key="2">
    <source>
        <dbReference type="Proteomes" id="UP001235939"/>
    </source>
</evidence>
<protein>
    <recommendedName>
        <fullName evidence="3">PiggyBac transposable element-derived protein 4 C-terminal zinc-ribbon domain-containing protein</fullName>
    </recommendedName>
</protein>
<dbReference type="Proteomes" id="UP001235939">
    <property type="component" value="Chromosome 07"/>
</dbReference>
<gene>
    <name evidence="1" type="ORF">LAZ67_7002483</name>
</gene>
<evidence type="ECO:0000313" key="1">
    <source>
        <dbReference type="EMBL" id="UYV70308.1"/>
    </source>
</evidence>
<proteinExistence type="predicted"/>
<accession>A0ABY6KNC0</accession>
<keyword evidence="2" id="KW-1185">Reference proteome</keyword>
<name>A0ABY6KNC0_9ARAC</name>
<reference evidence="1 2" key="1">
    <citation type="submission" date="2022-01" db="EMBL/GenBank/DDBJ databases">
        <title>A chromosomal length assembly of Cordylochernes scorpioides.</title>
        <authorList>
            <person name="Zeh D."/>
            <person name="Zeh J."/>
        </authorList>
    </citation>
    <scope>NUCLEOTIDE SEQUENCE [LARGE SCALE GENOMIC DNA]</scope>
    <source>
        <strain evidence="1">IN4F17</strain>
        <tissue evidence="1">Whole Body</tissue>
    </source>
</reference>
<sequence>MRGGPIRSKGITLFLNSKLLFNGNQLQNIYKRRKDFLKALSLELVTEYHHIRSTTKSFSKPLRSIFQKHAIEDIPEPLLKAKKRCHLCSYKKDRKTKPLCQKYQKNVCKEHSIIMCRLCIITSLIRHTQIQHSTIIRPYSDVPTSGLSNKNRNSTLSIIRQFQ</sequence>
<organism evidence="1 2">
    <name type="scientific">Cordylochernes scorpioides</name>
    <dbReference type="NCBI Taxonomy" id="51811"/>
    <lineage>
        <taxon>Eukaryota</taxon>
        <taxon>Metazoa</taxon>
        <taxon>Ecdysozoa</taxon>
        <taxon>Arthropoda</taxon>
        <taxon>Chelicerata</taxon>
        <taxon>Arachnida</taxon>
        <taxon>Pseudoscorpiones</taxon>
        <taxon>Cheliferoidea</taxon>
        <taxon>Chernetidae</taxon>
        <taxon>Cordylochernes</taxon>
    </lineage>
</organism>